<comment type="subcellular location">
    <subcellularLocation>
        <location evidence="1">Nucleus</location>
    </subcellularLocation>
</comment>
<evidence type="ECO:0000259" key="9">
    <source>
        <dbReference type="PROSITE" id="PS51980"/>
    </source>
</evidence>
<organism evidence="10 11">
    <name type="scientific">Psylliodes chrysocephalus</name>
    <dbReference type="NCBI Taxonomy" id="3402493"/>
    <lineage>
        <taxon>Eukaryota</taxon>
        <taxon>Metazoa</taxon>
        <taxon>Ecdysozoa</taxon>
        <taxon>Arthropoda</taxon>
        <taxon>Hexapoda</taxon>
        <taxon>Insecta</taxon>
        <taxon>Pterygota</taxon>
        <taxon>Neoptera</taxon>
        <taxon>Endopterygota</taxon>
        <taxon>Coleoptera</taxon>
        <taxon>Polyphaga</taxon>
        <taxon>Cucujiformia</taxon>
        <taxon>Chrysomeloidea</taxon>
        <taxon>Chrysomelidae</taxon>
        <taxon>Galerucinae</taxon>
        <taxon>Alticini</taxon>
        <taxon>Psylliodes</taxon>
    </lineage>
</organism>
<evidence type="ECO:0000256" key="4">
    <source>
        <dbReference type="ARBA" id="ARBA00023163"/>
    </source>
</evidence>
<dbReference type="InterPro" id="IPR031176">
    <property type="entry name" value="ELL/occludin"/>
</dbReference>
<evidence type="ECO:0000256" key="2">
    <source>
        <dbReference type="ARBA" id="ARBA00009171"/>
    </source>
</evidence>
<dbReference type="GO" id="GO:0008023">
    <property type="term" value="C:transcription elongation factor complex"/>
    <property type="evidence" value="ECO:0007669"/>
    <property type="project" value="InterPro"/>
</dbReference>
<keyword evidence="3" id="KW-0805">Transcription regulation</keyword>
<evidence type="ECO:0000313" key="10">
    <source>
        <dbReference type="EMBL" id="CAH1107973.1"/>
    </source>
</evidence>
<evidence type="ECO:0000256" key="1">
    <source>
        <dbReference type="ARBA" id="ARBA00004123"/>
    </source>
</evidence>
<evidence type="ECO:0000256" key="8">
    <source>
        <dbReference type="SAM" id="MobiDB-lite"/>
    </source>
</evidence>
<dbReference type="OrthoDB" id="6284217at2759"/>
<dbReference type="PANTHER" id="PTHR23288">
    <property type="entry name" value="OCCLUDIN AND RNA POLYMERASE II ELONGATION FACTOR ELL"/>
    <property type="match status" value="1"/>
</dbReference>
<dbReference type="Proteomes" id="UP001153636">
    <property type="component" value="Chromosome 3"/>
</dbReference>
<sequence>MAALCPGVQYGLSSQQNYGENRDLIFVKLTDSALRAIEEYLKNQNKFYNHKPTIKFLGNENGELSFPSQHHSLGSTSFSFSMSSTADMEGQGGSFECIKQVGSPRGPLEGLGSIPYKIRIHANDDVYEVTRNRMTEAEDKYKNKCTREIKPNQTDIGRKVKVKQNRAPLHPVRREMLSMRESLMKQPSQPYQHQPKPSIPPPSAPPPPSAIVHSSTNGHLSNGLGSNHVSSSRPQLNLAKKLSVPELPRRPPNSPISNRKPQTLTPPGGGSDGGSSGSGQSPTSTLPGSPPLISTTSTANKRPGFHEGPDGLSYKRQRIAHIAPAPKSQNNTHHSDPIYHPPVEINSQRRPVTDSRDTSNMNPRSRESPTGGGDGGAVGGGGTAVSGYGLVNGHNTYNNIMTLDIKQESSDEEEEVGKRACDSHFDVSQEKTFVDSRSVSPAVKMLQVDKWEREKSNEKQNGALNRIINGVPRNNHLPRQQNPIPAVAHRAGKYTNVSSSTENSIARVSPDSQTEGLSNGDVDNNFSTEKENEYPDYKKQYVTIQDADQRRKYKTEFNADYTEYRDLHSIVEKVSRRFAQLEERLKKEDENSPKYKDIKKQIVREYNENKKNMEHQRAKRRFQYLHDKLSHIKRLVMEYDQEMTDSRY</sequence>
<dbReference type="Gene3D" id="6.10.140.340">
    <property type="match status" value="1"/>
</dbReference>
<dbReference type="InterPro" id="IPR019464">
    <property type="entry name" value="ELL_N"/>
</dbReference>
<evidence type="ECO:0000256" key="5">
    <source>
        <dbReference type="ARBA" id="ARBA00023242"/>
    </source>
</evidence>
<accession>A0A9P0GC87</accession>
<proteinExistence type="inferred from homology"/>
<comment type="similarity">
    <text evidence="2 6">Belongs to the ELL/occludin family.</text>
</comment>
<feature type="compositionally biased region" description="Low complexity" evidence="8">
    <location>
        <begin position="255"/>
        <end position="266"/>
    </location>
</feature>
<dbReference type="GO" id="GO:0000987">
    <property type="term" value="F:cis-regulatory region sequence-specific DNA binding"/>
    <property type="evidence" value="ECO:0007669"/>
    <property type="project" value="TreeGrafter"/>
</dbReference>
<name>A0A9P0GC87_9CUCU</name>
<dbReference type="EMBL" id="OV651815">
    <property type="protein sequence ID" value="CAH1107973.1"/>
    <property type="molecule type" value="Genomic_DNA"/>
</dbReference>
<dbReference type="GO" id="GO:0032968">
    <property type="term" value="P:positive regulation of transcription elongation by RNA polymerase II"/>
    <property type="evidence" value="ECO:0007669"/>
    <property type="project" value="TreeGrafter"/>
</dbReference>
<dbReference type="SUPFAM" id="SSF144292">
    <property type="entry name" value="occludin/ELL-like"/>
    <property type="match status" value="1"/>
</dbReference>
<dbReference type="Pfam" id="PF10390">
    <property type="entry name" value="ELL"/>
    <property type="match status" value="1"/>
</dbReference>
<gene>
    <name evidence="10" type="ORF">PSYICH_LOCUS9077</name>
</gene>
<reference evidence="10" key="1">
    <citation type="submission" date="2022-01" db="EMBL/GenBank/DDBJ databases">
        <authorList>
            <person name="King R."/>
        </authorList>
    </citation>
    <scope>NUCLEOTIDE SEQUENCE</scope>
</reference>
<dbReference type="GO" id="GO:0006368">
    <property type="term" value="P:transcription elongation by RNA polymerase II"/>
    <property type="evidence" value="ECO:0007669"/>
    <property type="project" value="InterPro"/>
</dbReference>
<keyword evidence="5" id="KW-0539">Nucleus</keyword>
<feature type="compositionally biased region" description="Gly residues" evidence="8">
    <location>
        <begin position="267"/>
        <end position="277"/>
    </location>
</feature>
<feature type="compositionally biased region" description="Low complexity" evidence="8">
    <location>
        <begin position="278"/>
        <end position="298"/>
    </location>
</feature>
<dbReference type="PANTHER" id="PTHR23288:SF17">
    <property type="entry name" value="RNA POLYMERASE II ELONGATION FACTOR ELL"/>
    <property type="match status" value="1"/>
</dbReference>
<evidence type="ECO:0000313" key="11">
    <source>
        <dbReference type="Proteomes" id="UP001153636"/>
    </source>
</evidence>
<dbReference type="Pfam" id="PF07303">
    <property type="entry name" value="Occludin_ELL"/>
    <property type="match status" value="1"/>
</dbReference>
<dbReference type="InterPro" id="IPR010844">
    <property type="entry name" value="Occludin_ELL"/>
</dbReference>
<evidence type="ECO:0000256" key="6">
    <source>
        <dbReference type="PROSITE-ProRule" id="PRU01324"/>
    </source>
</evidence>
<keyword evidence="11" id="KW-1185">Reference proteome</keyword>
<feature type="region of interest" description="Disordered" evidence="8">
    <location>
        <begin position="183"/>
        <end position="380"/>
    </location>
</feature>
<keyword evidence="7" id="KW-0175">Coiled coil</keyword>
<feature type="region of interest" description="Disordered" evidence="8">
    <location>
        <begin position="494"/>
        <end position="531"/>
    </location>
</feature>
<feature type="compositionally biased region" description="Polar residues" evidence="8">
    <location>
        <begin position="212"/>
        <end position="235"/>
    </location>
</feature>
<evidence type="ECO:0000256" key="7">
    <source>
        <dbReference type="SAM" id="Coils"/>
    </source>
</evidence>
<protein>
    <recommendedName>
        <fullName evidence="9">OCEL domain-containing protein</fullName>
    </recommendedName>
</protein>
<keyword evidence="4" id="KW-0804">Transcription</keyword>
<evidence type="ECO:0000256" key="3">
    <source>
        <dbReference type="ARBA" id="ARBA00023015"/>
    </source>
</evidence>
<dbReference type="PROSITE" id="PS51980">
    <property type="entry name" value="OCEL"/>
    <property type="match status" value="1"/>
</dbReference>
<dbReference type="AlphaFoldDB" id="A0A9P0GC87"/>
<feature type="compositionally biased region" description="Polar residues" evidence="8">
    <location>
        <begin position="495"/>
        <end position="527"/>
    </location>
</feature>
<feature type="coiled-coil region" evidence="7">
    <location>
        <begin position="564"/>
        <end position="616"/>
    </location>
</feature>
<dbReference type="GO" id="GO:0042795">
    <property type="term" value="P:snRNA transcription by RNA polymerase II"/>
    <property type="evidence" value="ECO:0007669"/>
    <property type="project" value="TreeGrafter"/>
</dbReference>
<feature type="domain" description="OCEL" evidence="9">
    <location>
        <begin position="535"/>
        <end position="644"/>
    </location>
</feature>
<feature type="compositionally biased region" description="Pro residues" evidence="8">
    <location>
        <begin position="197"/>
        <end position="209"/>
    </location>
</feature>
<feature type="compositionally biased region" description="Gly residues" evidence="8">
    <location>
        <begin position="370"/>
        <end position="380"/>
    </location>
</feature>